<feature type="active site" description="Proton acceptor" evidence="4">
    <location>
        <position position="257"/>
    </location>
</feature>
<dbReference type="PANTHER" id="PTHR24185:SF1">
    <property type="entry name" value="CALCIUM-INDEPENDENT PHOSPHOLIPASE A2-GAMMA"/>
    <property type="match status" value="1"/>
</dbReference>
<organism evidence="6 7">
    <name type="scientific">Elaphomyces granulatus</name>
    <dbReference type="NCBI Taxonomy" id="519963"/>
    <lineage>
        <taxon>Eukaryota</taxon>
        <taxon>Fungi</taxon>
        <taxon>Dikarya</taxon>
        <taxon>Ascomycota</taxon>
        <taxon>Pezizomycotina</taxon>
        <taxon>Eurotiomycetes</taxon>
        <taxon>Eurotiomycetidae</taxon>
        <taxon>Eurotiales</taxon>
        <taxon>Elaphomycetaceae</taxon>
        <taxon>Elaphomyces</taxon>
    </lineage>
</organism>
<feature type="active site" description="Nucleophile" evidence="4">
    <location>
        <position position="114"/>
    </location>
</feature>
<keyword evidence="1 4" id="KW-0378">Hydrolase</keyword>
<proteinExistence type="predicted"/>
<feature type="short sequence motif" description="DGA/G" evidence="4">
    <location>
        <begin position="257"/>
        <end position="259"/>
    </location>
</feature>
<gene>
    <name evidence="6" type="ORF">Egran_03875</name>
</gene>
<dbReference type="PROSITE" id="PS51635">
    <property type="entry name" value="PNPLA"/>
    <property type="match status" value="1"/>
</dbReference>
<reference evidence="6 7" key="1">
    <citation type="journal article" date="2015" name="Environ. Microbiol.">
        <title>Metagenome sequence of Elaphomyces granulatus from sporocarp tissue reveals Ascomycota ectomycorrhizal fingerprints of genome expansion and a Proteobacteria-rich microbiome.</title>
        <authorList>
            <person name="Quandt C.A."/>
            <person name="Kohler A."/>
            <person name="Hesse C.N."/>
            <person name="Sharpton T.J."/>
            <person name="Martin F."/>
            <person name="Spatafora J.W."/>
        </authorList>
    </citation>
    <scope>NUCLEOTIDE SEQUENCE [LARGE SCALE GENOMIC DNA]</scope>
    <source>
        <strain evidence="6 7">OSC145934</strain>
    </source>
</reference>
<feature type="short sequence motif" description="GXGXXG" evidence="4">
    <location>
        <begin position="64"/>
        <end position="69"/>
    </location>
</feature>
<dbReference type="AlphaFoldDB" id="A0A232LW70"/>
<dbReference type="GO" id="GO:0047499">
    <property type="term" value="F:calcium-independent phospholipase A2 activity"/>
    <property type="evidence" value="ECO:0007669"/>
    <property type="project" value="TreeGrafter"/>
</dbReference>
<feature type="domain" description="PNPLA" evidence="5">
    <location>
        <begin position="60"/>
        <end position="270"/>
    </location>
</feature>
<dbReference type="Proteomes" id="UP000243515">
    <property type="component" value="Unassembled WGS sequence"/>
</dbReference>
<dbReference type="GO" id="GO:0016020">
    <property type="term" value="C:membrane"/>
    <property type="evidence" value="ECO:0007669"/>
    <property type="project" value="TreeGrafter"/>
</dbReference>
<accession>A0A232LW70</accession>
<evidence type="ECO:0000259" key="5">
    <source>
        <dbReference type="PROSITE" id="PS51635"/>
    </source>
</evidence>
<keyword evidence="2 4" id="KW-0442">Lipid degradation</keyword>
<dbReference type="Pfam" id="PF01734">
    <property type="entry name" value="Patatin"/>
    <property type="match status" value="1"/>
</dbReference>
<keyword evidence="7" id="KW-1185">Reference proteome</keyword>
<dbReference type="Gene3D" id="3.40.1090.10">
    <property type="entry name" value="Cytosolic phospholipase A2 catalytic domain"/>
    <property type="match status" value="1"/>
</dbReference>
<sequence length="431" mass="47714">MTRVQLVRKNAHEVAFAIKAEESARQAVVAGIPHSTTSAVRNCLSVPTMAETPTRPARILCLDGGGVKGVATLQILKEIMTAVNQQQQTRGQDTPASQGGIKPCDYFDLICGTSTGGLIALMLGRLEFTVDDAIQKYKQLANDIFKKETAFSWNAKYDHKPLERKLKEVISDSGSPLRLDENALLVDNNRPCKSFVVTTNLTSHSAKPVLLRAYETEFEVEPINKKPVKIWEAGRATSAAPTFFGPYKMEDGLEYTDGGTIANNPTELGYQEASRLWQSRKIDLIVSIGTGPEKDLTLSSATEEFISPCWLRVLKGVLPRTYFFRLQLAMYSVKAMTNTERPHERVQGNINTFQGITSASAAAAPFPRIYFRLNIEDKSALVQLDACDKMDHLMKLAKDYINQRSQERDQIATILLKTEVGDQDGLTLPPA</sequence>
<comment type="caution">
    <text evidence="6">The sequence shown here is derived from an EMBL/GenBank/DDBJ whole genome shotgun (WGS) entry which is preliminary data.</text>
</comment>
<name>A0A232LW70_9EURO</name>
<evidence type="ECO:0000313" key="7">
    <source>
        <dbReference type="Proteomes" id="UP000243515"/>
    </source>
</evidence>
<dbReference type="OrthoDB" id="1658288at2759"/>
<dbReference type="GO" id="GO:0046486">
    <property type="term" value="P:glycerolipid metabolic process"/>
    <property type="evidence" value="ECO:0007669"/>
    <property type="project" value="UniProtKB-ARBA"/>
</dbReference>
<feature type="non-terminal residue" evidence="6">
    <location>
        <position position="431"/>
    </location>
</feature>
<feature type="short sequence motif" description="GXSXG" evidence="4">
    <location>
        <begin position="112"/>
        <end position="116"/>
    </location>
</feature>
<evidence type="ECO:0000256" key="2">
    <source>
        <dbReference type="ARBA" id="ARBA00022963"/>
    </source>
</evidence>
<dbReference type="EMBL" id="NPHW01004162">
    <property type="protein sequence ID" value="OXV08362.1"/>
    <property type="molecule type" value="Genomic_DNA"/>
</dbReference>
<dbReference type="InterPro" id="IPR002641">
    <property type="entry name" value="PNPLA_dom"/>
</dbReference>
<evidence type="ECO:0000256" key="3">
    <source>
        <dbReference type="ARBA" id="ARBA00023098"/>
    </source>
</evidence>
<dbReference type="PANTHER" id="PTHR24185">
    <property type="entry name" value="CALCIUM-INDEPENDENT PHOSPHOLIPASE A2-GAMMA"/>
    <property type="match status" value="1"/>
</dbReference>
<evidence type="ECO:0000313" key="6">
    <source>
        <dbReference type="EMBL" id="OXV08362.1"/>
    </source>
</evidence>
<protein>
    <recommendedName>
        <fullName evidence="5">PNPLA domain-containing protein</fullName>
    </recommendedName>
</protein>
<evidence type="ECO:0000256" key="4">
    <source>
        <dbReference type="PROSITE-ProRule" id="PRU01161"/>
    </source>
</evidence>
<dbReference type="InterPro" id="IPR016035">
    <property type="entry name" value="Acyl_Trfase/lysoPLipase"/>
</dbReference>
<dbReference type="GO" id="GO:0019369">
    <property type="term" value="P:arachidonate metabolic process"/>
    <property type="evidence" value="ECO:0007669"/>
    <property type="project" value="TreeGrafter"/>
</dbReference>
<evidence type="ECO:0000256" key="1">
    <source>
        <dbReference type="ARBA" id="ARBA00022801"/>
    </source>
</evidence>
<dbReference type="SUPFAM" id="SSF52151">
    <property type="entry name" value="FabD/lysophospholipase-like"/>
    <property type="match status" value="1"/>
</dbReference>
<keyword evidence="3 4" id="KW-0443">Lipid metabolism</keyword>
<dbReference type="GO" id="GO:0016042">
    <property type="term" value="P:lipid catabolic process"/>
    <property type="evidence" value="ECO:0007669"/>
    <property type="project" value="UniProtKB-UniRule"/>
</dbReference>